<dbReference type="AlphaFoldDB" id="A0A238F8K8"/>
<name>A0A238F8K8_9BASI</name>
<dbReference type="InterPro" id="IPR011009">
    <property type="entry name" value="Kinase-like_dom_sf"/>
</dbReference>
<organism evidence="1 2">
    <name type="scientific">Microbotryum intermedium</name>
    <dbReference type="NCBI Taxonomy" id="269621"/>
    <lineage>
        <taxon>Eukaryota</taxon>
        <taxon>Fungi</taxon>
        <taxon>Dikarya</taxon>
        <taxon>Basidiomycota</taxon>
        <taxon>Pucciniomycotina</taxon>
        <taxon>Microbotryomycetes</taxon>
        <taxon>Microbotryales</taxon>
        <taxon>Microbotryaceae</taxon>
        <taxon>Microbotryum</taxon>
    </lineage>
</organism>
<dbReference type="Proteomes" id="UP000198372">
    <property type="component" value="Unassembled WGS sequence"/>
</dbReference>
<evidence type="ECO:0000313" key="1">
    <source>
        <dbReference type="EMBL" id="SCV69099.1"/>
    </source>
</evidence>
<protein>
    <submittedName>
        <fullName evidence="1">BQ2448_2119 protein</fullName>
    </submittedName>
</protein>
<gene>
    <name evidence="1" type="ORF">BQ2448_2119</name>
</gene>
<keyword evidence="2" id="KW-1185">Reference proteome</keyword>
<reference evidence="2" key="1">
    <citation type="submission" date="2016-09" db="EMBL/GenBank/DDBJ databases">
        <authorList>
            <person name="Jeantristanb JTB J.-T."/>
            <person name="Ricardo R."/>
        </authorList>
    </citation>
    <scope>NUCLEOTIDE SEQUENCE [LARGE SCALE GENOMIC DNA]</scope>
</reference>
<sequence length="558" mass="63011">MHLRTAVPSVLNDLLTFKFPPNAYHFVPRERILRPTISKPSSLSGPIKFRRSSGEAVPCFPLTSASHDPSLIHRIGQGFKRGLQRTRTGLDAPLSEYVNFWFDNFLEWRPLHLYEWDDSNTKSHLLDLVHGVVRSTISRLADRNLSIQEKPSLHKYLGQDGLSSLNVTPEPWVDEDDFVNTVVFEISTVGNLESIRENPSGSQKPKLWLGFGSGDAIDLRLLDSNGRSVMHPEGEEFKLAKMALQLYENKARFGLLYAPPYFALCELVVEDGRTHLLTSELCSSALWPDDDLTTAMAPRTETFFATLLSLFLNFHEDYLIDGPTEEMRLALRRNAEKLERLFLLDKKASVSLRHVPGTAIICDSETNKDMGMLAIGVELHYDGDLFSPSFYEEEVELLPWVRMSSEDDARLDRLDLVTEVGTGRTAKAWTARWSRRPEAAVVSAEFAMSIAREYFIYTQVVPSLSPAAQAYFPNFHGLYRSGSDGCAYILVLEDIGRTVTDEEWESDTELKRKINDEFKAIANEGVYHGDGSPPNVAIRPDGRICIIDWGEASFVRRT</sequence>
<evidence type="ECO:0000313" key="2">
    <source>
        <dbReference type="Proteomes" id="UP000198372"/>
    </source>
</evidence>
<proteinExistence type="predicted"/>
<accession>A0A238F8K8</accession>
<dbReference type="EMBL" id="FMSP01000004">
    <property type="protein sequence ID" value="SCV69099.1"/>
    <property type="molecule type" value="Genomic_DNA"/>
</dbReference>
<dbReference type="SUPFAM" id="SSF56112">
    <property type="entry name" value="Protein kinase-like (PK-like)"/>
    <property type="match status" value="1"/>
</dbReference>
<dbReference type="OrthoDB" id="3017382at2759"/>